<dbReference type="AlphaFoldDB" id="A0A7X0H671"/>
<sequence length="498" mass="56691">MTTSISVIPAEQFDQASAWHLLNRVGYGGTPSQVRELQALGLDKAVDHLVDYAQIDVSHLPGVELDPDVMRKLTQDERKRYQTARREGNQDVLDEQRRFNLQARQADQKMMNELRRWWFDRMVATPRPAEDRLTLFWHGHFASSWRSVRDTYLMYQQHQMLRDNANGNFTDLARGIVRDPAMLKYLNNNQNNKRKPNENLARELMELFTLGVGHYTEEDIKAGARALTGYHIDDNDFIFRQGQHDATEKTILGKQGTFDGDDFVDILLRQDSCSKFVAAKLYDAFVADVGDVYENVPAENRKVIDQIAAELEKNNFEIKPVLAKLFKSQHFHSADIVGKKIKDPTQLTVGTMRNLGLPTRDRSLIEKGMGAMGQVLFEPPTVDGWDGGRSWINTSTLFVRQNLTTYLVSNKHPAKKTKKKNLNIGYDPQSWLAQTDDKSPKSVTDFMIDHLVGPHTPAARRAPAHQFVASREDGDQMTNETLVALACLITAMPEYQLC</sequence>
<evidence type="ECO:0000313" key="2">
    <source>
        <dbReference type="Proteomes" id="UP000541810"/>
    </source>
</evidence>
<dbReference type="Proteomes" id="UP000541810">
    <property type="component" value="Unassembled WGS sequence"/>
</dbReference>
<keyword evidence="2" id="KW-1185">Reference proteome</keyword>
<gene>
    <name evidence="1" type="ORF">HNQ40_001816</name>
</gene>
<name>A0A7X0H671_9BACT</name>
<dbReference type="Pfam" id="PF08811">
    <property type="entry name" value="DUF1800"/>
    <property type="match status" value="1"/>
</dbReference>
<dbReference type="RefSeq" id="WP_184677553.1">
    <property type="nucleotide sequence ID" value="NZ_JACHGY010000001.1"/>
</dbReference>
<accession>A0A7X0H671</accession>
<evidence type="ECO:0000313" key="1">
    <source>
        <dbReference type="EMBL" id="MBB6430010.1"/>
    </source>
</evidence>
<protein>
    <submittedName>
        <fullName evidence="1">Uncharacterized protein (DUF1800 family)</fullName>
    </submittedName>
</protein>
<dbReference type="InterPro" id="IPR014917">
    <property type="entry name" value="DUF1800"/>
</dbReference>
<organism evidence="1 2">
    <name type="scientific">Algisphaera agarilytica</name>
    <dbReference type="NCBI Taxonomy" id="1385975"/>
    <lineage>
        <taxon>Bacteria</taxon>
        <taxon>Pseudomonadati</taxon>
        <taxon>Planctomycetota</taxon>
        <taxon>Phycisphaerae</taxon>
        <taxon>Phycisphaerales</taxon>
        <taxon>Phycisphaeraceae</taxon>
        <taxon>Algisphaera</taxon>
    </lineage>
</organism>
<proteinExistence type="predicted"/>
<reference evidence="1 2" key="1">
    <citation type="submission" date="2020-08" db="EMBL/GenBank/DDBJ databases">
        <title>Genomic Encyclopedia of Type Strains, Phase IV (KMG-IV): sequencing the most valuable type-strain genomes for metagenomic binning, comparative biology and taxonomic classification.</title>
        <authorList>
            <person name="Goeker M."/>
        </authorList>
    </citation>
    <scope>NUCLEOTIDE SEQUENCE [LARGE SCALE GENOMIC DNA]</scope>
    <source>
        <strain evidence="1 2">DSM 103725</strain>
    </source>
</reference>
<dbReference type="EMBL" id="JACHGY010000001">
    <property type="protein sequence ID" value="MBB6430010.1"/>
    <property type="molecule type" value="Genomic_DNA"/>
</dbReference>
<comment type="caution">
    <text evidence="1">The sequence shown here is derived from an EMBL/GenBank/DDBJ whole genome shotgun (WGS) entry which is preliminary data.</text>
</comment>